<gene>
    <name evidence="5" type="primary">tssM</name>
    <name evidence="6" type="synonym">icmF</name>
    <name evidence="5" type="ORF">AMRN_1402</name>
    <name evidence="6" type="ORF">CPH92_02460</name>
</gene>
<dbReference type="AlphaFoldDB" id="A0A347TKL0"/>
<reference evidence="6" key="2">
    <citation type="submission" date="2017-09" db="EMBL/GenBank/DDBJ databases">
        <authorList>
            <person name="Perez-Cataluna A."/>
            <person name="Figueras M.J."/>
            <person name="Salas-Masso N."/>
        </authorList>
    </citation>
    <scope>NUCLEOTIDE SEQUENCE</scope>
    <source>
        <strain evidence="6">CECT 7727</strain>
    </source>
</reference>
<feature type="domain" description="Type VI secretion system component TssM1 N-terminal" evidence="4">
    <location>
        <begin position="190"/>
        <end position="434"/>
    </location>
</feature>
<dbReference type="KEGG" id="amar:AMRN_1402"/>
<protein>
    <submittedName>
        <fullName evidence="6">Type VI secretion system membrane subunit TssM</fullName>
    </submittedName>
    <submittedName>
        <fullName evidence="5">Type VI secretion system, membrane platform protein</fullName>
    </submittedName>
</protein>
<dbReference type="InterPro" id="IPR010623">
    <property type="entry name" value="IcmF_C"/>
</dbReference>
<dbReference type="Pfam" id="PF06761">
    <property type="entry name" value="IcmF-related"/>
    <property type="match status" value="1"/>
</dbReference>
<evidence type="ECO:0000313" key="8">
    <source>
        <dbReference type="Proteomes" id="UP000264693"/>
    </source>
</evidence>
<organism evidence="5 8">
    <name type="scientific">Malaciobacter marinus</name>
    <dbReference type="NCBI Taxonomy" id="505249"/>
    <lineage>
        <taxon>Bacteria</taxon>
        <taxon>Pseudomonadati</taxon>
        <taxon>Campylobacterota</taxon>
        <taxon>Epsilonproteobacteria</taxon>
        <taxon>Campylobacterales</taxon>
        <taxon>Arcobacteraceae</taxon>
        <taxon>Malaciobacter</taxon>
    </lineage>
</organism>
<evidence type="ECO:0000259" key="2">
    <source>
        <dbReference type="Pfam" id="PF06744"/>
    </source>
</evidence>
<evidence type="ECO:0000259" key="4">
    <source>
        <dbReference type="Pfam" id="PF14331"/>
    </source>
</evidence>
<dbReference type="SUPFAM" id="SSF52540">
    <property type="entry name" value="P-loop containing nucleoside triphosphate hydrolases"/>
    <property type="match status" value="1"/>
</dbReference>
<keyword evidence="1" id="KW-0472">Membrane</keyword>
<evidence type="ECO:0000313" key="7">
    <source>
        <dbReference type="Proteomes" id="UP000224740"/>
    </source>
</evidence>
<dbReference type="NCBIfam" id="TIGR03348">
    <property type="entry name" value="VI_IcmF"/>
    <property type="match status" value="1"/>
</dbReference>
<sequence length="1160" mass="136377">MKKTIFKNPYFWTILISFIISLLIIFLWPYLFDSLKSLSSRLLVASSIFSITIISILLIIVFKKPETKEVIEQKRKEKELEDEFKKIINDKVNDLKTKFKEAIKIIKKSSLYKNKRNVKYELPWYLILGDSKEGKTTLIESSGLSFPLNIDYKNKSVVEEGSSQKFQWYFAEHSIFIDVPGNYIQLKENKEDSIVWKKFLELFVEKRWRRPINGIILTISVEKILNYSEKELEQYAKDLRDRFDELSKAFMSSIPIYLIVTKCDQISGFNEYFNDLKEDEKDEILGITLNEDENIESGLIKPKLEELLKRLSSSILTKLHYEWEEKNRSKTYLFTDNFSQLFDKTTLFIDICFAQTRYRKSLMLRGLYFTSVSCIENQNALISEEQLEYSNTNKKGFFIYKILKDIVFPESEILKMDDNYKKKLKRNQIIAYTLSFLLIVFSTVFIVNDFITHNNTLKKLEKSYLKYKIQRNKTYNSDSFKDIALVLNNLQEIKQLDKTKVANNFWNLIFYKTDDRREKLETIYTNDLKQLLLKRVELDIQTQIKRDLNDFDLSWDNTKAYVMLKRTDKLDKKFLRLYMSKRWNELYKSYPKLQNSLNFHWQNVLNAGFKPQKLNDDLLKVARNRLMKFGLDALSYKSLKIKIKTLNLKDFTFSQALIGNLNVFKGSNFKIPGMFTKEGHSLMMKDGKALTKEVLENNWVLGRTEELTQAFIDANYKKILSLYYSEYKEQWLRALSSLSIPKKGRITELNNQLSTFSSADSPIYSIILALKDNTDIYTPTEMLKLKASSNGNVTRAVAATVAPGQIGRAVAKNALDNNKDSRLIDNRSIKNLREFFKPYHQLLDKNEQALGLLQSATKKLNSVYKTMVSLDSSVNSSFESFRLVKDRIEGRIDPFVVSYNTLPIHIKKWYLQLLQNNWFFILKEAKVYLNKKYKEELFLFYEEKIKNKYPVSNTKSDYIRLEDFNDFFKKDGIIDNFYKNYISLFIKINKLNNRYSINNLDGASLNINKVFIDSLIKSFKIKKSFFRNSGSLGFILSIKPYVLGGNLSTMQLTYNDDILYYEHGPIKNKNLIWPPSSLNSVVKFELFDLNSQSVVSKYLDNDWAIFQIFEKFKIKKDSNDSVIIKYEDKKYTGSFYLKGETSQAFTNYNYLKTFKLAKSL</sequence>
<evidence type="ECO:0000313" key="6">
    <source>
        <dbReference type="EMBL" id="PHO16347.1"/>
    </source>
</evidence>
<dbReference type="InterPro" id="IPR017731">
    <property type="entry name" value="TssM1-like"/>
</dbReference>
<dbReference type="Gene3D" id="3.40.50.300">
    <property type="entry name" value="P-loop containing nucleotide triphosphate hydrolases"/>
    <property type="match status" value="1"/>
</dbReference>
<dbReference type="InterPro" id="IPR025743">
    <property type="entry name" value="TssM1_N"/>
</dbReference>
<dbReference type="RefSeq" id="WP_099310204.1">
    <property type="nucleotide sequence ID" value="NZ_CP032101.1"/>
</dbReference>
<evidence type="ECO:0000313" key="5">
    <source>
        <dbReference type="EMBL" id="AXX87138.1"/>
    </source>
</evidence>
<feature type="domain" description="Type VI secretion system IcmF C-terminal" evidence="2">
    <location>
        <begin position="1037"/>
        <end position="1139"/>
    </location>
</feature>
<dbReference type="EMBL" id="NXAO01000011">
    <property type="protein sequence ID" value="PHO16347.1"/>
    <property type="molecule type" value="Genomic_DNA"/>
</dbReference>
<feature type="transmembrane region" description="Helical" evidence="1">
    <location>
        <begin position="43"/>
        <end position="62"/>
    </location>
</feature>
<dbReference type="InterPro" id="IPR027417">
    <property type="entry name" value="P-loop_NTPase"/>
</dbReference>
<feature type="transmembrane region" description="Helical" evidence="1">
    <location>
        <begin position="429"/>
        <end position="447"/>
    </location>
</feature>
<keyword evidence="1" id="KW-0812">Transmembrane</keyword>
<dbReference type="InterPro" id="IPR053156">
    <property type="entry name" value="T6SS_TssM-like"/>
</dbReference>
<accession>A0A347TKL0</accession>
<name>A0A347TKL0_9BACT</name>
<feature type="transmembrane region" description="Helical" evidence="1">
    <location>
        <begin position="12"/>
        <end position="31"/>
    </location>
</feature>
<dbReference type="Proteomes" id="UP000224740">
    <property type="component" value="Unassembled WGS sequence"/>
</dbReference>
<feature type="domain" description="IcmF-related" evidence="3">
    <location>
        <begin position="486"/>
        <end position="775"/>
    </location>
</feature>
<reference evidence="5 8" key="3">
    <citation type="submission" date="2018-08" db="EMBL/GenBank/DDBJ databases">
        <title>Complete genome of the Arcobacter marinus type strain JCM 15502.</title>
        <authorList>
            <person name="Miller W.G."/>
            <person name="Yee E."/>
            <person name="Huynh S."/>
            <person name="Parker C.T."/>
        </authorList>
    </citation>
    <scope>NUCLEOTIDE SEQUENCE [LARGE SCALE GENOMIC DNA]</scope>
    <source>
        <strain evidence="5 8">JCM 15502</strain>
    </source>
</reference>
<dbReference type="Pfam" id="PF06744">
    <property type="entry name" value="IcmF_C"/>
    <property type="match status" value="1"/>
</dbReference>
<keyword evidence="1" id="KW-1133">Transmembrane helix</keyword>
<dbReference type="Pfam" id="PF14331">
    <property type="entry name" value="IcmF-related_N"/>
    <property type="match status" value="1"/>
</dbReference>
<proteinExistence type="predicted"/>
<evidence type="ECO:0000259" key="3">
    <source>
        <dbReference type="Pfam" id="PF06761"/>
    </source>
</evidence>
<keyword evidence="7" id="KW-1185">Reference proteome</keyword>
<reference evidence="7" key="1">
    <citation type="submission" date="2017-09" db="EMBL/GenBank/DDBJ databases">
        <title>Arcobacter canalis sp. nov., a new species isolated from a water canal contaminated with urban sewage.</title>
        <authorList>
            <person name="Perez-Cataluna A."/>
            <person name="Salas-Masso N."/>
            <person name="Figueras M.J."/>
        </authorList>
    </citation>
    <scope>NUCLEOTIDE SEQUENCE [LARGE SCALE GENOMIC DNA]</scope>
    <source>
        <strain evidence="7">CECT 7727</strain>
    </source>
</reference>
<dbReference type="EMBL" id="CP032101">
    <property type="protein sequence ID" value="AXX87138.1"/>
    <property type="molecule type" value="Genomic_DNA"/>
</dbReference>
<dbReference type="PANTHER" id="PTHR36153">
    <property type="entry name" value="INNER MEMBRANE PROTEIN-RELATED"/>
    <property type="match status" value="1"/>
</dbReference>
<dbReference type="PANTHER" id="PTHR36153:SF1">
    <property type="entry name" value="TYPE VI SECRETION SYSTEM COMPONENT TSSM1"/>
    <property type="match status" value="1"/>
</dbReference>
<dbReference type="Proteomes" id="UP000264693">
    <property type="component" value="Chromosome"/>
</dbReference>
<evidence type="ECO:0000256" key="1">
    <source>
        <dbReference type="SAM" id="Phobius"/>
    </source>
</evidence>
<dbReference type="InterPro" id="IPR009612">
    <property type="entry name" value="IcmF-rel"/>
</dbReference>